<keyword evidence="3" id="KW-0309">Germination</keyword>
<name>A0A1M5BAV2_9BACL</name>
<sequence length="383" mass="44850">MRFKMKLFIMSIMVFCLTGCWDIRETENTFYITALGLDYQNGQYIAYAQFNNFSNVSKTGSSPSQTKPVVVAKGTGKILIDTGYSLYTTSQRKISFEHIKTLIVSDRILKQGGMKQILEFMSRFVQFRKTMWIFGTQKLIPEILTTVGPFQIPSIITIQSDPRNIYEQYSRFEPLRMFQFEAYYFEPANTAYLPFLTTSKIWIEGNKPLNQLKYDGVGFFAHSHYVEHMSEKELIGFKWTNPNLVRAPITVMKNGKPAAKLLLRDPKVKIQSYQRNGKTAFQMKVKFQAEIYQLIQFMPLNILEKYANQELERQIYYTYNKGLQRGIDVYQLSHVFYRDQIALWKEWKKRHGREQLLLDKSSLSLKAMIKIETGGQMKIKNEQ</sequence>
<evidence type="ECO:0000256" key="4">
    <source>
        <dbReference type="ARBA" id="ARBA00022729"/>
    </source>
</evidence>
<dbReference type="OrthoDB" id="2380468at2"/>
<reference evidence="10 11" key="1">
    <citation type="submission" date="2016-11" db="EMBL/GenBank/DDBJ databases">
        <authorList>
            <person name="Jaros S."/>
            <person name="Januszkiewicz K."/>
            <person name="Wedrychowicz H."/>
        </authorList>
    </citation>
    <scope>NUCLEOTIDE SEQUENCE [LARGE SCALE GENOMIC DNA]</scope>
    <source>
        <strain evidence="10 11">DSM 44666</strain>
    </source>
</reference>
<organism evidence="10 11">
    <name type="scientific">Seinonella peptonophila</name>
    <dbReference type="NCBI Taxonomy" id="112248"/>
    <lineage>
        <taxon>Bacteria</taxon>
        <taxon>Bacillati</taxon>
        <taxon>Bacillota</taxon>
        <taxon>Bacilli</taxon>
        <taxon>Bacillales</taxon>
        <taxon>Thermoactinomycetaceae</taxon>
        <taxon>Seinonella</taxon>
    </lineage>
</organism>
<evidence type="ECO:0000256" key="2">
    <source>
        <dbReference type="ARBA" id="ARBA00007886"/>
    </source>
</evidence>
<dbReference type="InterPro" id="IPR046953">
    <property type="entry name" value="Spore_GerAC-like_C"/>
</dbReference>
<keyword evidence="11" id="KW-1185">Reference proteome</keyword>
<dbReference type="InterPro" id="IPR008844">
    <property type="entry name" value="Spore_GerAC-like"/>
</dbReference>
<dbReference type="Pfam" id="PF05504">
    <property type="entry name" value="Spore_GerAC"/>
    <property type="match status" value="1"/>
</dbReference>
<evidence type="ECO:0000313" key="11">
    <source>
        <dbReference type="Proteomes" id="UP000184476"/>
    </source>
</evidence>
<dbReference type="Proteomes" id="UP000184476">
    <property type="component" value="Unassembled WGS sequence"/>
</dbReference>
<keyword evidence="4" id="KW-0732">Signal</keyword>
<dbReference type="PANTHER" id="PTHR35789:SF1">
    <property type="entry name" value="SPORE GERMINATION PROTEIN B3"/>
    <property type="match status" value="1"/>
</dbReference>
<keyword evidence="7" id="KW-0449">Lipoprotein</keyword>
<keyword evidence="6" id="KW-0564">Palmitate</keyword>
<dbReference type="EMBL" id="FQVL01000020">
    <property type="protein sequence ID" value="SHF39457.1"/>
    <property type="molecule type" value="Genomic_DNA"/>
</dbReference>
<dbReference type="NCBIfam" id="TIGR02887">
    <property type="entry name" value="spore_ger_x_C"/>
    <property type="match status" value="1"/>
</dbReference>
<dbReference type="InterPro" id="IPR038501">
    <property type="entry name" value="Spore_GerAC_C_sf"/>
</dbReference>
<proteinExistence type="inferred from homology"/>
<feature type="domain" description="Spore germination protein N-terminal" evidence="9">
    <location>
        <begin position="22"/>
        <end position="197"/>
    </location>
</feature>
<evidence type="ECO:0000259" key="8">
    <source>
        <dbReference type="Pfam" id="PF05504"/>
    </source>
</evidence>
<protein>
    <submittedName>
        <fullName evidence="10">Germination protein, Ger(X)C family</fullName>
    </submittedName>
</protein>
<evidence type="ECO:0000313" key="10">
    <source>
        <dbReference type="EMBL" id="SHF39457.1"/>
    </source>
</evidence>
<gene>
    <name evidence="10" type="ORF">SAMN05444392_12022</name>
</gene>
<comment type="similarity">
    <text evidence="2">Belongs to the GerABKC lipoprotein family.</text>
</comment>
<evidence type="ECO:0000256" key="5">
    <source>
        <dbReference type="ARBA" id="ARBA00023136"/>
    </source>
</evidence>
<evidence type="ECO:0000256" key="7">
    <source>
        <dbReference type="ARBA" id="ARBA00023288"/>
    </source>
</evidence>
<evidence type="ECO:0000256" key="3">
    <source>
        <dbReference type="ARBA" id="ARBA00022544"/>
    </source>
</evidence>
<dbReference type="GO" id="GO:0009847">
    <property type="term" value="P:spore germination"/>
    <property type="evidence" value="ECO:0007669"/>
    <property type="project" value="InterPro"/>
</dbReference>
<comment type="subcellular location">
    <subcellularLocation>
        <location evidence="1">Membrane</location>
        <topology evidence="1">Lipid-anchor</topology>
    </subcellularLocation>
</comment>
<keyword evidence="5" id="KW-0472">Membrane</keyword>
<feature type="domain" description="Spore germination GerAC-like C-terminal" evidence="8">
    <location>
        <begin position="215"/>
        <end position="351"/>
    </location>
</feature>
<evidence type="ECO:0000256" key="1">
    <source>
        <dbReference type="ARBA" id="ARBA00004635"/>
    </source>
</evidence>
<dbReference type="RefSeq" id="WP_073158289.1">
    <property type="nucleotide sequence ID" value="NZ_FQVL01000020.1"/>
</dbReference>
<dbReference type="AlphaFoldDB" id="A0A1M5BAV2"/>
<accession>A0A1M5BAV2</accession>
<dbReference type="PANTHER" id="PTHR35789">
    <property type="entry name" value="SPORE GERMINATION PROTEIN B3"/>
    <property type="match status" value="1"/>
</dbReference>
<dbReference type="GO" id="GO:0016020">
    <property type="term" value="C:membrane"/>
    <property type="evidence" value="ECO:0007669"/>
    <property type="project" value="UniProtKB-SubCell"/>
</dbReference>
<evidence type="ECO:0000256" key="6">
    <source>
        <dbReference type="ARBA" id="ARBA00023139"/>
    </source>
</evidence>
<dbReference type="STRING" id="112248.SAMN05444392_12022"/>
<dbReference type="InterPro" id="IPR057336">
    <property type="entry name" value="GerAC_N"/>
</dbReference>
<dbReference type="Gene3D" id="3.30.300.210">
    <property type="entry name" value="Nutrient germinant receptor protein C, domain 3"/>
    <property type="match status" value="1"/>
</dbReference>
<dbReference type="Pfam" id="PF25198">
    <property type="entry name" value="Spore_GerAC_N"/>
    <property type="match status" value="1"/>
</dbReference>
<evidence type="ECO:0000259" key="9">
    <source>
        <dbReference type="Pfam" id="PF25198"/>
    </source>
</evidence>